<protein>
    <recommendedName>
        <fullName evidence="2">rRNA-processing protein FYV7</fullName>
    </recommendedName>
</protein>
<proteinExistence type="inferred from homology"/>
<reference evidence="4 5" key="1">
    <citation type="submission" date="2016-08" db="EMBL/GenBank/DDBJ databases">
        <title>Genomes of anaerobic fungi encode conserved fungal cellulosomes for biomass hydrolysis.</title>
        <authorList>
            <consortium name="DOE Joint Genome Institute"/>
            <person name="Haitjema C.H."/>
            <person name="Gilmore S.P."/>
            <person name="Henske J.K."/>
            <person name="Solomon K.V."/>
            <person name="De Groot R."/>
            <person name="Kuo A."/>
            <person name="Mondo S.J."/>
            <person name="Salamov A.A."/>
            <person name="Labutti K."/>
            <person name="Zhao Z."/>
            <person name="Chiniquy J."/>
            <person name="Barry K."/>
            <person name="Brewer H.M."/>
            <person name="Purvine S.O."/>
            <person name="Wright A.T."/>
            <person name="Boxma B."/>
            <person name="Van Alen T."/>
            <person name="Hackstein J.H."/>
            <person name="Baker S.E."/>
            <person name="Grigoriev I.V."/>
            <person name="O'Malley M.A."/>
        </authorList>
    </citation>
    <scope>NUCLEOTIDE SEQUENCE [LARGE SCALE GENOMIC DNA]</scope>
    <source>
        <strain evidence="5">finn</strain>
    </source>
</reference>
<dbReference type="PANTHER" id="PTHR15657:SF1">
    <property type="entry name" value="THYROID TRANSCRIPTION FACTOR 1-ASSOCIATED PROTEIN 26"/>
    <property type="match status" value="1"/>
</dbReference>
<evidence type="ECO:0000256" key="2">
    <source>
        <dbReference type="ARBA" id="ARBA00018780"/>
    </source>
</evidence>
<sequence length="180" mass="21693">MNRNLGNTYKGKIIKKKRKLIEKSKIKSKYYKSIQNEVDDTPSYIKEIFGTDKEEEKEKKDNELSYKDFESDEGENSNSETEQNEEKETSNKGKNKNKKTNKNRKPNPFAKAIKERNKEREEKRKELEEKKRIKEENLEKKKEYFRNRKSIRHKLARKNSKGQPIMKNQLEYLLSKLEKK</sequence>
<name>A0A1Y1UVS7_9FUNG</name>
<dbReference type="OrthoDB" id="2135053at2759"/>
<feature type="compositionally biased region" description="Basic and acidic residues" evidence="3">
    <location>
        <begin position="49"/>
        <end position="69"/>
    </location>
</feature>
<comment type="caution">
    <text evidence="4">The sequence shown here is derived from an EMBL/GenBank/DDBJ whole genome shotgun (WGS) entry which is preliminary data.</text>
</comment>
<feature type="region of interest" description="Disordered" evidence="3">
    <location>
        <begin position="30"/>
        <end position="142"/>
    </location>
</feature>
<dbReference type="Proteomes" id="UP000193719">
    <property type="component" value="Unassembled WGS sequence"/>
</dbReference>
<dbReference type="GO" id="GO:0005634">
    <property type="term" value="C:nucleus"/>
    <property type="evidence" value="ECO:0007669"/>
    <property type="project" value="TreeGrafter"/>
</dbReference>
<reference evidence="4 5" key="2">
    <citation type="submission" date="2016-08" db="EMBL/GenBank/DDBJ databases">
        <title>Pervasive Adenine N6-methylation of Active Genes in Fungi.</title>
        <authorList>
            <consortium name="DOE Joint Genome Institute"/>
            <person name="Mondo S.J."/>
            <person name="Dannebaum R.O."/>
            <person name="Kuo R.C."/>
            <person name="Labutti K."/>
            <person name="Haridas S."/>
            <person name="Kuo A."/>
            <person name="Salamov A."/>
            <person name="Ahrendt S.R."/>
            <person name="Lipzen A."/>
            <person name="Sullivan W."/>
            <person name="Andreopoulos W.B."/>
            <person name="Clum A."/>
            <person name="Lindquist E."/>
            <person name="Daum C."/>
            <person name="Ramamoorthy G.K."/>
            <person name="Gryganskyi A."/>
            <person name="Culley D."/>
            <person name="Magnuson J.K."/>
            <person name="James T.Y."/>
            <person name="O'Malley M.A."/>
            <person name="Stajich J.E."/>
            <person name="Spatafora J.W."/>
            <person name="Visel A."/>
            <person name="Grigoriev I.V."/>
        </authorList>
    </citation>
    <scope>NUCLEOTIDE SEQUENCE [LARGE SCALE GENOMIC DNA]</scope>
    <source>
        <strain evidence="5">finn</strain>
    </source>
</reference>
<feature type="compositionally biased region" description="Basic and acidic residues" evidence="3">
    <location>
        <begin position="112"/>
        <end position="142"/>
    </location>
</feature>
<feature type="compositionally biased region" description="Basic residues" evidence="3">
    <location>
        <begin position="93"/>
        <end position="105"/>
    </location>
</feature>
<dbReference type="EMBL" id="MCFH01000080">
    <property type="protein sequence ID" value="ORX41717.1"/>
    <property type="molecule type" value="Genomic_DNA"/>
</dbReference>
<dbReference type="InterPro" id="IPR013730">
    <property type="entry name" value="Fyv7/TAP26"/>
</dbReference>
<dbReference type="AlphaFoldDB" id="A0A1Y1UVS7"/>
<accession>A0A1Y1UVS7</accession>
<gene>
    <name evidence="4" type="ORF">BCR36DRAFT_587825</name>
</gene>
<organism evidence="4 5">
    <name type="scientific">Piromyces finnis</name>
    <dbReference type="NCBI Taxonomy" id="1754191"/>
    <lineage>
        <taxon>Eukaryota</taxon>
        <taxon>Fungi</taxon>
        <taxon>Fungi incertae sedis</taxon>
        <taxon>Chytridiomycota</taxon>
        <taxon>Chytridiomycota incertae sedis</taxon>
        <taxon>Neocallimastigomycetes</taxon>
        <taxon>Neocallimastigales</taxon>
        <taxon>Neocallimastigaceae</taxon>
        <taxon>Piromyces</taxon>
    </lineage>
</organism>
<dbReference type="STRING" id="1754191.A0A1Y1UVS7"/>
<dbReference type="Pfam" id="PF08524">
    <property type="entry name" value="rRNA_processing"/>
    <property type="match status" value="1"/>
</dbReference>
<evidence type="ECO:0000256" key="3">
    <source>
        <dbReference type="SAM" id="MobiDB-lite"/>
    </source>
</evidence>
<evidence type="ECO:0000256" key="1">
    <source>
        <dbReference type="ARBA" id="ARBA00006800"/>
    </source>
</evidence>
<evidence type="ECO:0000313" key="5">
    <source>
        <dbReference type="Proteomes" id="UP000193719"/>
    </source>
</evidence>
<comment type="similarity">
    <text evidence="1">Belongs to the FYV7 family.</text>
</comment>
<keyword evidence="5" id="KW-1185">Reference proteome</keyword>
<evidence type="ECO:0000313" key="4">
    <source>
        <dbReference type="EMBL" id="ORX41717.1"/>
    </source>
</evidence>
<dbReference type="PANTHER" id="PTHR15657">
    <property type="entry name" value="THYROID TRANSCRIPTION FACTOR 1-ASSOCIATED PROTEIN 26"/>
    <property type="match status" value="1"/>
</dbReference>